<evidence type="ECO:0000313" key="1">
    <source>
        <dbReference type="EMBL" id="KAA6357792.1"/>
    </source>
</evidence>
<gene>
    <name evidence="1" type="ORF">EZS28_046681</name>
</gene>
<sequence length="294" mass="32586">MKTFTSTIISNEIQYYGYGNISVFLANGGVMSIADIQSASYTKSENDTLLLLKADKTQLIDSFSKSETYASDEVYAKREDDALLLLKAEKLIHTQKEKPIICPRTKLINQQLIKIETDQIISQVENTYFTQSEVDAKLTNYVNTVNNQSINGTKTFNASVSAIDFAKAGKDDASVLLDGSGDRILSSFGGIEDLSSSAFSVITYIPFPNSIIDKGGYVAITHLIECLQEFQELYAYIHELESKPIVDGIINQIIVRPQYFQDQLKENDVKLSVQPLLPITITPMPVAAEVTTVQ</sequence>
<accession>A0A5J4TIY9</accession>
<protein>
    <submittedName>
        <fullName evidence="1">Uncharacterized protein</fullName>
    </submittedName>
</protein>
<dbReference type="AlphaFoldDB" id="A0A5J4TIY9"/>
<comment type="caution">
    <text evidence="1">The sequence shown here is derived from an EMBL/GenBank/DDBJ whole genome shotgun (WGS) entry which is preliminary data.</text>
</comment>
<dbReference type="EMBL" id="SNRW01030837">
    <property type="protein sequence ID" value="KAA6357792.1"/>
    <property type="molecule type" value="Genomic_DNA"/>
</dbReference>
<organism evidence="1 2">
    <name type="scientific">Streblomastix strix</name>
    <dbReference type="NCBI Taxonomy" id="222440"/>
    <lineage>
        <taxon>Eukaryota</taxon>
        <taxon>Metamonada</taxon>
        <taxon>Preaxostyla</taxon>
        <taxon>Oxymonadida</taxon>
        <taxon>Streblomastigidae</taxon>
        <taxon>Streblomastix</taxon>
    </lineage>
</organism>
<name>A0A5J4TIY9_9EUKA</name>
<dbReference type="Proteomes" id="UP000324800">
    <property type="component" value="Unassembled WGS sequence"/>
</dbReference>
<proteinExistence type="predicted"/>
<feature type="non-terminal residue" evidence="1">
    <location>
        <position position="294"/>
    </location>
</feature>
<evidence type="ECO:0000313" key="2">
    <source>
        <dbReference type="Proteomes" id="UP000324800"/>
    </source>
</evidence>
<reference evidence="1 2" key="1">
    <citation type="submission" date="2019-03" db="EMBL/GenBank/DDBJ databases">
        <title>Single cell metagenomics reveals metabolic interactions within the superorganism composed of flagellate Streblomastix strix and complex community of Bacteroidetes bacteria on its surface.</title>
        <authorList>
            <person name="Treitli S.C."/>
            <person name="Kolisko M."/>
            <person name="Husnik F."/>
            <person name="Keeling P."/>
            <person name="Hampl V."/>
        </authorList>
    </citation>
    <scope>NUCLEOTIDE SEQUENCE [LARGE SCALE GENOMIC DNA]</scope>
    <source>
        <strain evidence="1">ST1C</strain>
    </source>
</reference>